<evidence type="ECO:0000259" key="1">
    <source>
        <dbReference type="Pfam" id="PF00931"/>
    </source>
</evidence>
<feature type="domain" description="NB-ARC" evidence="1">
    <location>
        <begin position="57"/>
        <end position="100"/>
    </location>
</feature>
<feature type="non-terminal residue" evidence="2">
    <location>
        <position position="102"/>
    </location>
</feature>
<dbReference type="InParanoid" id="A0A1Q3BIL1"/>
<dbReference type="InterPro" id="IPR027417">
    <property type="entry name" value="P-loop_NTPase"/>
</dbReference>
<dbReference type="Gene3D" id="3.40.50.300">
    <property type="entry name" value="P-loop containing nucleotide triphosphate hydrolases"/>
    <property type="match status" value="1"/>
</dbReference>
<dbReference type="PANTHER" id="PTHR19338:SF37">
    <property type="entry name" value="DISEASE RESISTANCE PROTEIN RGA4"/>
    <property type="match status" value="1"/>
</dbReference>
<name>A0A1Q3BIL1_CEPFO</name>
<dbReference type="Proteomes" id="UP000187406">
    <property type="component" value="Unassembled WGS sequence"/>
</dbReference>
<sequence>MRHKIAVDIEKVSERLDDINNEKSNFNFNVSTSVEHVGERNISASVIDKSEVCGRGEEVEKIVGMLLGESSEGPPLHIISIIGMGGVGKTTVAQLVYNDQRV</sequence>
<dbReference type="Pfam" id="PF00931">
    <property type="entry name" value="NB-ARC"/>
    <property type="match status" value="1"/>
</dbReference>
<dbReference type="EMBL" id="BDDD01000589">
    <property type="protein sequence ID" value="GAV67860.1"/>
    <property type="molecule type" value="Genomic_DNA"/>
</dbReference>
<evidence type="ECO:0000313" key="2">
    <source>
        <dbReference type="EMBL" id="GAV67860.1"/>
    </source>
</evidence>
<protein>
    <submittedName>
        <fullName evidence="2">NB-ARC domain-containing protein</fullName>
    </submittedName>
</protein>
<proteinExistence type="predicted"/>
<comment type="caution">
    <text evidence="2">The sequence shown here is derived from an EMBL/GenBank/DDBJ whole genome shotgun (WGS) entry which is preliminary data.</text>
</comment>
<keyword evidence="3" id="KW-1185">Reference proteome</keyword>
<organism evidence="2 3">
    <name type="scientific">Cephalotus follicularis</name>
    <name type="common">Albany pitcher plant</name>
    <dbReference type="NCBI Taxonomy" id="3775"/>
    <lineage>
        <taxon>Eukaryota</taxon>
        <taxon>Viridiplantae</taxon>
        <taxon>Streptophyta</taxon>
        <taxon>Embryophyta</taxon>
        <taxon>Tracheophyta</taxon>
        <taxon>Spermatophyta</taxon>
        <taxon>Magnoliopsida</taxon>
        <taxon>eudicotyledons</taxon>
        <taxon>Gunneridae</taxon>
        <taxon>Pentapetalae</taxon>
        <taxon>rosids</taxon>
        <taxon>fabids</taxon>
        <taxon>Oxalidales</taxon>
        <taxon>Cephalotaceae</taxon>
        <taxon>Cephalotus</taxon>
    </lineage>
</organism>
<dbReference type="STRING" id="3775.A0A1Q3BIL1"/>
<reference evidence="3" key="1">
    <citation type="submission" date="2016-04" db="EMBL/GenBank/DDBJ databases">
        <title>Cephalotus genome sequencing.</title>
        <authorList>
            <person name="Fukushima K."/>
            <person name="Hasebe M."/>
            <person name="Fang X."/>
        </authorList>
    </citation>
    <scope>NUCLEOTIDE SEQUENCE [LARGE SCALE GENOMIC DNA]</scope>
    <source>
        <strain evidence="3">cv. St1</strain>
    </source>
</reference>
<dbReference type="OrthoDB" id="5279713at2759"/>
<dbReference type="AlphaFoldDB" id="A0A1Q3BIL1"/>
<dbReference type="SUPFAM" id="SSF52540">
    <property type="entry name" value="P-loop containing nucleoside triphosphate hydrolases"/>
    <property type="match status" value="1"/>
</dbReference>
<dbReference type="GO" id="GO:0043531">
    <property type="term" value="F:ADP binding"/>
    <property type="evidence" value="ECO:0007669"/>
    <property type="project" value="InterPro"/>
</dbReference>
<dbReference type="InterPro" id="IPR002182">
    <property type="entry name" value="NB-ARC"/>
</dbReference>
<dbReference type="PANTHER" id="PTHR19338">
    <property type="entry name" value="TRANSLOCASE OF INNER MITOCHONDRIAL MEMBRANE 13 HOMOLOG"/>
    <property type="match status" value="1"/>
</dbReference>
<evidence type="ECO:0000313" key="3">
    <source>
        <dbReference type="Proteomes" id="UP000187406"/>
    </source>
</evidence>
<accession>A0A1Q3BIL1</accession>
<gene>
    <name evidence="2" type="ORF">CFOL_v3_11364</name>
</gene>